<evidence type="ECO:0000313" key="8">
    <source>
        <dbReference type="EMBL" id="KAF2270253.1"/>
    </source>
</evidence>
<dbReference type="Pfam" id="PF07690">
    <property type="entry name" value="MFS_1"/>
    <property type="match status" value="1"/>
</dbReference>
<dbReference type="SUPFAM" id="SSF103473">
    <property type="entry name" value="MFS general substrate transporter"/>
    <property type="match status" value="1"/>
</dbReference>
<dbReference type="OrthoDB" id="3026777at2759"/>
<proteinExistence type="predicted"/>
<gene>
    <name evidence="8" type="ORF">CC78DRAFT_196695</name>
</gene>
<feature type="transmembrane region" description="Helical" evidence="6">
    <location>
        <begin position="262"/>
        <end position="281"/>
    </location>
</feature>
<feature type="transmembrane region" description="Helical" evidence="6">
    <location>
        <begin position="227"/>
        <end position="250"/>
    </location>
</feature>
<dbReference type="PROSITE" id="PS50850">
    <property type="entry name" value="MFS"/>
    <property type="match status" value="1"/>
</dbReference>
<evidence type="ECO:0000256" key="5">
    <source>
        <dbReference type="SAM" id="MobiDB-lite"/>
    </source>
</evidence>
<feature type="compositionally biased region" description="Basic and acidic residues" evidence="5">
    <location>
        <begin position="16"/>
        <end position="37"/>
    </location>
</feature>
<feature type="region of interest" description="Disordered" evidence="5">
    <location>
        <begin position="573"/>
        <end position="594"/>
    </location>
</feature>
<dbReference type="InterPro" id="IPR020846">
    <property type="entry name" value="MFS_dom"/>
</dbReference>
<evidence type="ECO:0000256" key="1">
    <source>
        <dbReference type="ARBA" id="ARBA00004141"/>
    </source>
</evidence>
<feature type="region of interest" description="Disordered" evidence="5">
    <location>
        <begin position="1"/>
        <end position="83"/>
    </location>
</feature>
<sequence>MDSNDGVFAAEADVDQQLRERSQRKGKSEGRHSHEWSSKSGQSLPALDSDNEELPLLLDRSSGSSSHRGSTRGSDGSDSAELSGPTEFHGLPWWKRPSIFWLLPPFLLFTLAFGGIVVPKLNLISDLICHDYYTDRTLDSPFPGPDGDVKDKCQNDDVSAQVSLFILYGNLCSGILSAITSPKLGALSDRYGRKKLLVLTTVGMLTGEVLTIIAAKYRETVDVNWILVGYAMDGLCGSFIVGMAVAHSYATDCTSPQQRNVAFGYFHACLFTGIAVGPILSGKIIQVTGNVLLVFYIALGCHVVFISFLLIAIPESLSKARQEAAREKHRRERERLGPASDWINQLRSFNLSELKILYPTGPGTNNALRWNLILLAATDTIVFGVAMGAMGVIVIYVRRQFGWLDWESSKFVSIVNSCRVFALLVALPLITRLVRGKNGIKEQRASGSDRFDLTVIRISILFDMLGYLGYSLARDGSLFTASGAMAALGGIGSPALGSALTKHVPPDRVGQLLGATGLLHAFARVIGPTIFNGIYYKTVSSFRQTVFVCLTAAFGVAFLCSWLIRPHVYLEDFESEDSPPGHERASEEDGTHTH</sequence>
<feature type="transmembrane region" description="Helical" evidence="6">
    <location>
        <begin position="99"/>
        <end position="118"/>
    </location>
</feature>
<organism evidence="8 9">
    <name type="scientific">Lojkania enalia</name>
    <dbReference type="NCBI Taxonomy" id="147567"/>
    <lineage>
        <taxon>Eukaryota</taxon>
        <taxon>Fungi</taxon>
        <taxon>Dikarya</taxon>
        <taxon>Ascomycota</taxon>
        <taxon>Pezizomycotina</taxon>
        <taxon>Dothideomycetes</taxon>
        <taxon>Pleosporomycetidae</taxon>
        <taxon>Pleosporales</taxon>
        <taxon>Pleosporales incertae sedis</taxon>
        <taxon>Lojkania</taxon>
    </lineage>
</organism>
<evidence type="ECO:0000256" key="3">
    <source>
        <dbReference type="ARBA" id="ARBA00022989"/>
    </source>
</evidence>
<feature type="transmembrane region" description="Helical" evidence="6">
    <location>
        <begin position="372"/>
        <end position="397"/>
    </location>
</feature>
<feature type="transmembrane region" description="Helical" evidence="6">
    <location>
        <begin position="196"/>
        <end position="215"/>
    </location>
</feature>
<feature type="transmembrane region" description="Helical" evidence="6">
    <location>
        <begin position="165"/>
        <end position="184"/>
    </location>
</feature>
<dbReference type="InterPro" id="IPR005829">
    <property type="entry name" value="Sugar_transporter_CS"/>
</dbReference>
<evidence type="ECO:0000259" key="7">
    <source>
        <dbReference type="PROSITE" id="PS50850"/>
    </source>
</evidence>
<keyword evidence="4 6" id="KW-0472">Membrane</keyword>
<name>A0A9P4NBS1_9PLEO</name>
<feature type="compositionally biased region" description="Basic and acidic residues" evidence="5">
    <location>
        <begin position="579"/>
        <end position="594"/>
    </location>
</feature>
<dbReference type="GO" id="GO:0022857">
    <property type="term" value="F:transmembrane transporter activity"/>
    <property type="evidence" value="ECO:0007669"/>
    <property type="project" value="InterPro"/>
</dbReference>
<dbReference type="InterPro" id="IPR011701">
    <property type="entry name" value="MFS"/>
</dbReference>
<keyword evidence="9" id="KW-1185">Reference proteome</keyword>
<evidence type="ECO:0000313" key="9">
    <source>
        <dbReference type="Proteomes" id="UP000800093"/>
    </source>
</evidence>
<dbReference type="PANTHER" id="PTHR23507">
    <property type="entry name" value="ZGC:174356"/>
    <property type="match status" value="1"/>
</dbReference>
<comment type="subcellular location">
    <subcellularLocation>
        <location evidence="1">Membrane</location>
        <topology evidence="1">Multi-pass membrane protein</topology>
    </subcellularLocation>
</comment>
<feature type="transmembrane region" description="Helical" evidence="6">
    <location>
        <begin position="451"/>
        <end position="472"/>
    </location>
</feature>
<dbReference type="Gene3D" id="1.20.1250.20">
    <property type="entry name" value="MFS general substrate transporter like domains"/>
    <property type="match status" value="1"/>
</dbReference>
<accession>A0A9P4NBS1</accession>
<dbReference type="InterPro" id="IPR036259">
    <property type="entry name" value="MFS_trans_sf"/>
</dbReference>
<protein>
    <submittedName>
        <fullName evidence="8">Tetracycline-efflux transporter-like protein</fullName>
    </submittedName>
</protein>
<dbReference type="PANTHER" id="PTHR23507:SF40">
    <property type="entry name" value="TETRACYCLINE-EFFLUX TRANSPORTER"/>
    <property type="match status" value="1"/>
</dbReference>
<evidence type="ECO:0000256" key="2">
    <source>
        <dbReference type="ARBA" id="ARBA00022692"/>
    </source>
</evidence>
<keyword evidence="3 6" id="KW-1133">Transmembrane helix</keyword>
<dbReference type="PROSITE" id="PS00216">
    <property type="entry name" value="SUGAR_TRANSPORT_1"/>
    <property type="match status" value="1"/>
</dbReference>
<evidence type="ECO:0000256" key="4">
    <source>
        <dbReference type="ARBA" id="ARBA00023136"/>
    </source>
</evidence>
<feature type="transmembrane region" description="Helical" evidence="6">
    <location>
        <begin position="542"/>
        <end position="564"/>
    </location>
</feature>
<reference evidence="9" key="1">
    <citation type="journal article" date="2020" name="Stud. Mycol.">
        <title>101 Dothideomycetes genomes: A test case for predicting lifestyles and emergence of pathogens.</title>
        <authorList>
            <person name="Haridas S."/>
            <person name="Albert R."/>
            <person name="Binder M."/>
            <person name="Bloem J."/>
            <person name="LaButti K."/>
            <person name="Salamov A."/>
            <person name="Andreopoulos B."/>
            <person name="Baker S."/>
            <person name="Barry K."/>
            <person name="Bills G."/>
            <person name="Bluhm B."/>
            <person name="Cannon C."/>
            <person name="Castanera R."/>
            <person name="Culley D."/>
            <person name="Daum C."/>
            <person name="Ezra D."/>
            <person name="Gonzalez J."/>
            <person name="Henrissat B."/>
            <person name="Kuo A."/>
            <person name="Liang C."/>
            <person name="Lipzen A."/>
            <person name="Lutzoni F."/>
            <person name="Magnuson J."/>
            <person name="Mondo S."/>
            <person name="Nolan M."/>
            <person name="Ohm R."/>
            <person name="Pangilinan J."/>
            <person name="Park H.-J."/>
            <person name="Ramirez L."/>
            <person name="Alfaro M."/>
            <person name="Sun H."/>
            <person name="Tritt A."/>
            <person name="Yoshinaga Y."/>
            <person name="Zwiers L.-H."/>
            <person name="Turgeon B."/>
            <person name="Goodwin S."/>
            <person name="Spatafora J."/>
            <person name="Crous P."/>
            <person name="Grigoriev I."/>
        </authorList>
    </citation>
    <scope>NUCLEOTIDE SEQUENCE [LARGE SCALE GENOMIC DNA]</scope>
    <source>
        <strain evidence="9">CBS 304.66</strain>
    </source>
</reference>
<feature type="compositionally biased region" description="Low complexity" evidence="5">
    <location>
        <begin position="59"/>
        <end position="79"/>
    </location>
</feature>
<comment type="caution">
    <text evidence="8">The sequence shown here is derived from an EMBL/GenBank/DDBJ whole genome shotgun (WGS) entry which is preliminary data.</text>
</comment>
<feature type="transmembrane region" description="Helical" evidence="6">
    <location>
        <begin position="409"/>
        <end position="430"/>
    </location>
</feature>
<dbReference type="GO" id="GO:0016020">
    <property type="term" value="C:membrane"/>
    <property type="evidence" value="ECO:0007669"/>
    <property type="project" value="UniProtKB-SubCell"/>
</dbReference>
<feature type="domain" description="Major facilitator superfamily (MFS) profile" evidence="7">
    <location>
        <begin position="98"/>
        <end position="569"/>
    </location>
</feature>
<feature type="transmembrane region" description="Helical" evidence="6">
    <location>
        <begin position="478"/>
        <end position="500"/>
    </location>
</feature>
<dbReference type="EMBL" id="ML986580">
    <property type="protein sequence ID" value="KAF2270253.1"/>
    <property type="molecule type" value="Genomic_DNA"/>
</dbReference>
<feature type="transmembrane region" description="Helical" evidence="6">
    <location>
        <begin position="512"/>
        <end position="536"/>
    </location>
</feature>
<evidence type="ECO:0000256" key="6">
    <source>
        <dbReference type="SAM" id="Phobius"/>
    </source>
</evidence>
<keyword evidence="2 6" id="KW-0812">Transmembrane</keyword>
<dbReference type="Proteomes" id="UP000800093">
    <property type="component" value="Unassembled WGS sequence"/>
</dbReference>
<dbReference type="AlphaFoldDB" id="A0A9P4NBS1"/>
<feature type="transmembrane region" description="Helical" evidence="6">
    <location>
        <begin position="293"/>
        <end position="313"/>
    </location>
</feature>